<organism evidence="1 2">
    <name type="scientific">Pelotomaculum isophthalicicum JI</name>
    <dbReference type="NCBI Taxonomy" id="947010"/>
    <lineage>
        <taxon>Bacteria</taxon>
        <taxon>Bacillati</taxon>
        <taxon>Bacillota</taxon>
        <taxon>Clostridia</taxon>
        <taxon>Eubacteriales</taxon>
        <taxon>Desulfotomaculaceae</taxon>
        <taxon>Pelotomaculum</taxon>
    </lineage>
</organism>
<dbReference type="Proteomes" id="UP001154312">
    <property type="component" value="Unassembled WGS sequence"/>
</dbReference>
<reference evidence="1" key="1">
    <citation type="submission" date="2022-02" db="EMBL/GenBank/DDBJ databases">
        <authorList>
            <person name="Leng L."/>
        </authorList>
    </citation>
    <scope>NUCLEOTIDE SEQUENCE</scope>
    <source>
        <strain evidence="1">JI</strain>
    </source>
</reference>
<gene>
    <name evidence="1" type="ORF">L7E55_09320</name>
</gene>
<accession>A0A9X4H1Z9</accession>
<protein>
    <recommendedName>
        <fullName evidence="3">Periplasmic copper-binding protein NosD beta helix domain-containing protein</fullName>
    </recommendedName>
</protein>
<dbReference type="InterPro" id="IPR011050">
    <property type="entry name" value="Pectin_lyase_fold/virulence"/>
</dbReference>
<dbReference type="AlphaFoldDB" id="A0A9X4H1Z9"/>
<evidence type="ECO:0000313" key="1">
    <source>
        <dbReference type="EMBL" id="MDF9408556.1"/>
    </source>
</evidence>
<dbReference type="RefSeq" id="WP_277443886.1">
    <property type="nucleotide sequence ID" value="NZ_JAKOAV010000015.1"/>
</dbReference>
<evidence type="ECO:0008006" key="3">
    <source>
        <dbReference type="Google" id="ProtNLM"/>
    </source>
</evidence>
<name>A0A9X4H1Z9_9FIRM</name>
<dbReference type="EMBL" id="JAKOAV010000015">
    <property type="protein sequence ID" value="MDF9408556.1"/>
    <property type="molecule type" value="Genomic_DNA"/>
</dbReference>
<keyword evidence="2" id="KW-1185">Reference proteome</keyword>
<sequence length="152" mass="16440">MVIKGTIDAPGFTSYKDDAYGGDTNGDGSATVPAKGNWYCLESYSGGTLNLSYCRVRFGGNSYPIVYSFGGFLNIDHCIVEQSRGIEIKGSASVTNNQVNNFDSTGIYVNNGSPTISGNTVHGYSRMSLFYLKGVFFLTLTFPAVQKSLIFF</sequence>
<comment type="caution">
    <text evidence="1">The sequence shown here is derived from an EMBL/GenBank/DDBJ whole genome shotgun (WGS) entry which is preliminary data.</text>
</comment>
<proteinExistence type="predicted"/>
<evidence type="ECO:0000313" key="2">
    <source>
        <dbReference type="Proteomes" id="UP001154312"/>
    </source>
</evidence>
<dbReference type="SUPFAM" id="SSF51126">
    <property type="entry name" value="Pectin lyase-like"/>
    <property type="match status" value="1"/>
</dbReference>